<evidence type="ECO:0000313" key="2">
    <source>
        <dbReference type="Proteomes" id="UP001732700"/>
    </source>
</evidence>
<proteinExistence type="predicted"/>
<name>A0ACD5XH85_AVESA</name>
<sequence>MAGSTRDEYDATAALAEFYASRTGVRGLVESGVATVPPLFLAPNSPPPTPLGNTSFVIPTIDLSLPRSATVPLVHAAARTCGIFYVTNHGVSADTIDSALSAVRAFHELPPAVRSAFYSLAPVGDVLYTTYRNDPPRQAATPDAVPVLPWRDTLLISVAPPGPDIGRLPAVCREPLLEYHRVVADFGKKKLGALLSEALGVEAERLVKTMQMEAAAMSCHYYPPCPEPARVIGGMDHTDPYLFTVLAQDSVGGLVVHVDGGDDGGGEWVDVPPVPGALVINSAEVLKVLSNDVYKSIDHRVRVKSTQDSRVSIGVFFNPGDSLLIEPLPELVTLETPKRYRSFTMAEFMESRKGKFGNGSLSINQFAHTCV</sequence>
<organism evidence="1 2">
    <name type="scientific">Avena sativa</name>
    <name type="common">Oat</name>
    <dbReference type="NCBI Taxonomy" id="4498"/>
    <lineage>
        <taxon>Eukaryota</taxon>
        <taxon>Viridiplantae</taxon>
        <taxon>Streptophyta</taxon>
        <taxon>Embryophyta</taxon>
        <taxon>Tracheophyta</taxon>
        <taxon>Spermatophyta</taxon>
        <taxon>Magnoliopsida</taxon>
        <taxon>Liliopsida</taxon>
        <taxon>Poales</taxon>
        <taxon>Poaceae</taxon>
        <taxon>BOP clade</taxon>
        <taxon>Pooideae</taxon>
        <taxon>Poodae</taxon>
        <taxon>Poeae</taxon>
        <taxon>Poeae Chloroplast Group 1 (Aveneae type)</taxon>
        <taxon>Aveninae</taxon>
        <taxon>Avena</taxon>
    </lineage>
</organism>
<accession>A0ACD5XH85</accession>
<evidence type="ECO:0000313" key="1">
    <source>
        <dbReference type="EnsemblPlants" id="AVESA.00010b.r2.5AG0794360.1.CDS"/>
    </source>
</evidence>
<dbReference type="Proteomes" id="UP001732700">
    <property type="component" value="Chromosome 5A"/>
</dbReference>
<protein>
    <submittedName>
        <fullName evidence="1">Uncharacterized protein</fullName>
    </submittedName>
</protein>
<reference evidence="1" key="1">
    <citation type="submission" date="2021-05" db="EMBL/GenBank/DDBJ databases">
        <authorList>
            <person name="Scholz U."/>
            <person name="Mascher M."/>
            <person name="Fiebig A."/>
        </authorList>
    </citation>
    <scope>NUCLEOTIDE SEQUENCE [LARGE SCALE GENOMIC DNA]</scope>
</reference>
<keyword evidence="2" id="KW-1185">Reference proteome</keyword>
<reference evidence="1" key="2">
    <citation type="submission" date="2025-09" db="UniProtKB">
        <authorList>
            <consortium name="EnsemblPlants"/>
        </authorList>
    </citation>
    <scope>IDENTIFICATION</scope>
</reference>
<dbReference type="EnsemblPlants" id="AVESA.00010b.r2.5AG0794360.1">
    <property type="protein sequence ID" value="AVESA.00010b.r2.5AG0794360.1.CDS"/>
    <property type="gene ID" value="AVESA.00010b.r2.5AG0794360"/>
</dbReference>